<dbReference type="Proteomes" id="UP000176050">
    <property type="component" value="Chromosome"/>
</dbReference>
<sequence length="65" mass="7091">MNFQIPHQNLSAGVIGGTFLSAITHIGSEDIITTIVLATLGAIVSFIASFMMKVFVKTIKRQRKK</sequence>
<accession>A0A1D8P6E7</accession>
<proteinExistence type="predicted"/>
<evidence type="ECO:0000313" key="3">
    <source>
        <dbReference type="Proteomes" id="UP000176050"/>
    </source>
</evidence>
<evidence type="ECO:0000313" key="2">
    <source>
        <dbReference type="EMBL" id="AOW20151.1"/>
    </source>
</evidence>
<dbReference type="AlphaFoldDB" id="A0A1D8P6E7"/>
<keyword evidence="3" id="KW-1185">Reference proteome</keyword>
<evidence type="ECO:0000256" key="1">
    <source>
        <dbReference type="SAM" id="Phobius"/>
    </source>
</evidence>
<protein>
    <submittedName>
        <fullName evidence="2">Uncharacterized protein</fullName>
    </submittedName>
</protein>
<dbReference type="RefSeq" id="WP_070236290.1">
    <property type="nucleotide sequence ID" value="NZ_CP017478.1"/>
</dbReference>
<gene>
    <name evidence="2" type="ORF">LPB138_05405</name>
</gene>
<keyword evidence="1" id="KW-0812">Transmembrane</keyword>
<dbReference type="KEGG" id="lul:LPB138_05405"/>
<reference evidence="2 3" key="1">
    <citation type="submission" date="2016-10" db="EMBL/GenBank/DDBJ databases">
        <title>Lutibacter sp. LPB0138, isolated from marine gastropod.</title>
        <authorList>
            <person name="Kim E."/>
            <person name="Yi H."/>
        </authorList>
    </citation>
    <scope>NUCLEOTIDE SEQUENCE [LARGE SCALE GENOMIC DNA]</scope>
    <source>
        <strain evidence="2 3">LPB0138</strain>
    </source>
</reference>
<keyword evidence="1" id="KW-0472">Membrane</keyword>
<feature type="transmembrane region" description="Helical" evidence="1">
    <location>
        <begin position="31"/>
        <end position="56"/>
    </location>
</feature>
<dbReference type="OrthoDB" id="1203114at2"/>
<keyword evidence="1" id="KW-1133">Transmembrane helix</keyword>
<dbReference type="STRING" id="1850246.LPB138_05405"/>
<name>A0A1D8P6E7_9FLAO</name>
<organism evidence="2 3">
    <name type="scientific">Urechidicola croceus</name>
    <dbReference type="NCBI Taxonomy" id="1850246"/>
    <lineage>
        <taxon>Bacteria</taxon>
        <taxon>Pseudomonadati</taxon>
        <taxon>Bacteroidota</taxon>
        <taxon>Flavobacteriia</taxon>
        <taxon>Flavobacteriales</taxon>
        <taxon>Flavobacteriaceae</taxon>
        <taxon>Urechidicola</taxon>
    </lineage>
</organism>
<dbReference type="EMBL" id="CP017478">
    <property type="protein sequence ID" value="AOW20151.1"/>
    <property type="molecule type" value="Genomic_DNA"/>
</dbReference>